<accession>A0A318FYU9</accession>
<organism evidence="1 2">
    <name type="scientific">Klebsiella oxytoca</name>
    <dbReference type="NCBI Taxonomy" id="571"/>
    <lineage>
        <taxon>Bacteria</taxon>
        <taxon>Pseudomonadati</taxon>
        <taxon>Pseudomonadota</taxon>
        <taxon>Gammaproteobacteria</taxon>
        <taxon>Enterobacterales</taxon>
        <taxon>Enterobacteriaceae</taxon>
        <taxon>Klebsiella/Raoultella group</taxon>
        <taxon>Klebsiella</taxon>
    </lineage>
</organism>
<dbReference type="Proteomes" id="UP000247485">
    <property type="component" value="Unassembled WGS sequence"/>
</dbReference>
<dbReference type="RefSeq" id="WP_110272624.1">
    <property type="nucleotide sequence ID" value="NZ_QJJG01000002.1"/>
</dbReference>
<dbReference type="PROSITE" id="PS51257">
    <property type="entry name" value="PROKAR_LIPOPROTEIN"/>
    <property type="match status" value="1"/>
</dbReference>
<sequence>MDRIKKLFIPVTIFTLAGCADMVPPDYSQIKLNPHYDECREFADKVYKNGGYVEFVDDWIVTMNEKKARTIVSGCVVAMEKGSVQEIKTDINLKAARYGLLAGMCTSTDCEFDSEQELKAYTLGSYYSAFKKFPEQLKTSY</sequence>
<evidence type="ECO:0000313" key="2">
    <source>
        <dbReference type="Proteomes" id="UP000247485"/>
    </source>
</evidence>
<evidence type="ECO:0000313" key="1">
    <source>
        <dbReference type="EMBL" id="PXW48594.1"/>
    </source>
</evidence>
<proteinExistence type="predicted"/>
<name>A0A318FYU9_KLEOX</name>
<dbReference type="AlphaFoldDB" id="A0A318FYU9"/>
<reference evidence="1 2" key="1">
    <citation type="submission" date="2018-05" db="EMBL/GenBank/DDBJ databases">
        <title>Freshwater and sediment microbial communities from various areas in North America, analyzing microbe dynamics in response to fracking.</title>
        <authorList>
            <person name="Lamendella R."/>
        </authorList>
    </citation>
    <scope>NUCLEOTIDE SEQUENCE [LARGE SCALE GENOMIC DNA]</scope>
    <source>
        <strain evidence="1 2">67</strain>
    </source>
</reference>
<evidence type="ECO:0008006" key="3">
    <source>
        <dbReference type="Google" id="ProtNLM"/>
    </source>
</evidence>
<gene>
    <name evidence="1" type="ORF">DET57_102201</name>
</gene>
<comment type="caution">
    <text evidence="1">The sequence shown here is derived from an EMBL/GenBank/DDBJ whole genome shotgun (WGS) entry which is preliminary data.</text>
</comment>
<protein>
    <recommendedName>
        <fullName evidence="3">Lipoprotein</fullName>
    </recommendedName>
</protein>
<dbReference type="EMBL" id="QJJG01000002">
    <property type="protein sequence ID" value="PXW48594.1"/>
    <property type="molecule type" value="Genomic_DNA"/>
</dbReference>